<dbReference type="PANTHER" id="PTHR43744">
    <property type="entry name" value="ABC TRANSPORTER PERMEASE PROTEIN MG189-RELATED-RELATED"/>
    <property type="match status" value="1"/>
</dbReference>
<dbReference type="Pfam" id="PF00528">
    <property type="entry name" value="BPD_transp_1"/>
    <property type="match status" value="1"/>
</dbReference>
<evidence type="ECO:0000256" key="3">
    <source>
        <dbReference type="ARBA" id="ARBA00022475"/>
    </source>
</evidence>
<keyword evidence="6 7" id="KW-0472">Membrane</keyword>
<comment type="similarity">
    <text evidence="7">Belongs to the binding-protein-dependent transport system permease family.</text>
</comment>
<dbReference type="InterPro" id="IPR000515">
    <property type="entry name" value="MetI-like"/>
</dbReference>
<evidence type="ECO:0000256" key="6">
    <source>
        <dbReference type="ARBA" id="ARBA00023136"/>
    </source>
</evidence>
<reference evidence="9 10" key="1">
    <citation type="submission" date="2007-08" db="EMBL/GenBank/DDBJ databases">
        <title>Complete sequence of Roseiflexus castenholzii DSM 13941.</title>
        <authorList>
            <consortium name="US DOE Joint Genome Institute"/>
            <person name="Copeland A."/>
            <person name="Lucas S."/>
            <person name="Lapidus A."/>
            <person name="Barry K."/>
            <person name="Glavina del Rio T."/>
            <person name="Dalin E."/>
            <person name="Tice H."/>
            <person name="Pitluck S."/>
            <person name="Thompson L.S."/>
            <person name="Brettin T."/>
            <person name="Bruce D."/>
            <person name="Detter J.C."/>
            <person name="Han C."/>
            <person name="Tapia R."/>
            <person name="Schmutz J."/>
            <person name="Larimer F."/>
            <person name="Land M."/>
            <person name="Hauser L."/>
            <person name="Kyrpides N."/>
            <person name="Mikhailova N."/>
            <person name="Bryant D.A."/>
            <person name="Hanada S."/>
            <person name="Tsukatani Y."/>
            <person name="Richardson P."/>
        </authorList>
    </citation>
    <scope>NUCLEOTIDE SEQUENCE [LARGE SCALE GENOMIC DNA]</scope>
    <source>
        <strain evidence="10">DSM 13941 / HLO8</strain>
    </source>
</reference>
<organism evidence="9 10">
    <name type="scientific">Roseiflexus castenholzii (strain DSM 13941 / HLO8)</name>
    <dbReference type="NCBI Taxonomy" id="383372"/>
    <lineage>
        <taxon>Bacteria</taxon>
        <taxon>Bacillati</taxon>
        <taxon>Chloroflexota</taxon>
        <taxon>Chloroflexia</taxon>
        <taxon>Chloroflexales</taxon>
        <taxon>Roseiflexineae</taxon>
        <taxon>Roseiflexaceae</taxon>
        <taxon>Roseiflexus</taxon>
    </lineage>
</organism>
<feature type="transmembrane region" description="Helical" evidence="7">
    <location>
        <begin position="91"/>
        <end position="114"/>
    </location>
</feature>
<dbReference type="EC" id="3.6.3.17" evidence="9"/>
<comment type="subcellular location">
    <subcellularLocation>
        <location evidence="1 7">Cell membrane</location>
        <topology evidence="1 7">Multi-pass membrane protein</topology>
    </subcellularLocation>
</comment>
<keyword evidence="3" id="KW-1003">Cell membrane</keyword>
<evidence type="ECO:0000256" key="2">
    <source>
        <dbReference type="ARBA" id="ARBA00022448"/>
    </source>
</evidence>
<evidence type="ECO:0000256" key="7">
    <source>
        <dbReference type="RuleBase" id="RU363032"/>
    </source>
</evidence>
<dbReference type="STRING" id="383372.Rcas_1881"/>
<accession>A7NKF1</accession>
<evidence type="ECO:0000256" key="5">
    <source>
        <dbReference type="ARBA" id="ARBA00022989"/>
    </source>
</evidence>
<keyword evidence="2 7" id="KW-0813">Transport</keyword>
<dbReference type="eggNOG" id="COG0395">
    <property type="taxonomic scope" value="Bacteria"/>
</dbReference>
<feature type="domain" description="ABC transmembrane type-1" evidence="8">
    <location>
        <begin position="91"/>
        <end position="281"/>
    </location>
</feature>
<feature type="transmembrane region" description="Helical" evidence="7">
    <location>
        <begin position="162"/>
        <end position="181"/>
    </location>
</feature>
<protein>
    <submittedName>
        <fullName evidence="9">Monosaccharide-transporting ATPase</fullName>
        <ecNumber evidence="9">3.6.3.17</ecNumber>
    </submittedName>
</protein>
<feature type="transmembrane region" description="Helical" evidence="7">
    <location>
        <begin position="126"/>
        <end position="150"/>
    </location>
</feature>
<feature type="transmembrane region" description="Helical" evidence="7">
    <location>
        <begin position="260"/>
        <end position="281"/>
    </location>
</feature>
<dbReference type="GO" id="GO:0016787">
    <property type="term" value="F:hydrolase activity"/>
    <property type="evidence" value="ECO:0007669"/>
    <property type="project" value="UniProtKB-KW"/>
</dbReference>
<keyword evidence="5 7" id="KW-1133">Transmembrane helix</keyword>
<feature type="transmembrane region" description="Helical" evidence="7">
    <location>
        <begin position="27"/>
        <end position="49"/>
    </location>
</feature>
<dbReference type="OrthoDB" id="9771544at2"/>
<keyword evidence="10" id="KW-1185">Reference proteome</keyword>
<gene>
    <name evidence="9" type="ordered locus">Rcas_1881</name>
</gene>
<name>A7NKF1_ROSCS</name>
<dbReference type="PROSITE" id="PS50928">
    <property type="entry name" value="ABC_TM1"/>
    <property type="match status" value="1"/>
</dbReference>
<evidence type="ECO:0000256" key="4">
    <source>
        <dbReference type="ARBA" id="ARBA00022692"/>
    </source>
</evidence>
<keyword evidence="9" id="KW-0378">Hydrolase</keyword>
<evidence type="ECO:0000259" key="8">
    <source>
        <dbReference type="PROSITE" id="PS50928"/>
    </source>
</evidence>
<keyword evidence="4 7" id="KW-0812">Transmembrane</keyword>
<sequence length="297" mass="32780">MATTTQSRATVRSVQRRSQRDQLMGPFGMAALYVVLTLGALVTAFPFYFMLVGSTLRSADILRVPPPLWFGNAFWKNYEDLLAALPFWNSLWNSVAIASIHTALVLFFCSLGGYGFAKFRFPGRNMLFGFLLATLMVPGVLGLIPSFVIMRTLGWIDTWNPLIIPGIANAFGIFWMRQYIAQAIPDDLIDAARIDGAHEFRIYWNIVVPVIVPALAALAILTFLGKWNEFQFPLLILKQEEKYTLPVALSTLRSLRGTEIGVQILGAAGAIVPILTVFILASRQFMSGLTAGAVKGT</sequence>
<evidence type="ECO:0000313" key="10">
    <source>
        <dbReference type="Proteomes" id="UP000000263"/>
    </source>
</evidence>
<dbReference type="KEGG" id="rca:Rcas_1881"/>
<evidence type="ECO:0000313" key="9">
    <source>
        <dbReference type="EMBL" id="ABU57971.1"/>
    </source>
</evidence>
<dbReference type="CDD" id="cd06261">
    <property type="entry name" value="TM_PBP2"/>
    <property type="match status" value="1"/>
</dbReference>
<dbReference type="GO" id="GO:0005886">
    <property type="term" value="C:plasma membrane"/>
    <property type="evidence" value="ECO:0007669"/>
    <property type="project" value="UniProtKB-SubCell"/>
</dbReference>
<dbReference type="PANTHER" id="PTHR43744:SF12">
    <property type="entry name" value="ABC TRANSPORTER PERMEASE PROTEIN MG189-RELATED"/>
    <property type="match status" value="1"/>
</dbReference>
<dbReference type="EMBL" id="CP000804">
    <property type="protein sequence ID" value="ABU57971.1"/>
    <property type="molecule type" value="Genomic_DNA"/>
</dbReference>
<dbReference type="AlphaFoldDB" id="A7NKF1"/>
<evidence type="ECO:0000256" key="1">
    <source>
        <dbReference type="ARBA" id="ARBA00004651"/>
    </source>
</evidence>
<dbReference type="SUPFAM" id="SSF161098">
    <property type="entry name" value="MetI-like"/>
    <property type="match status" value="1"/>
</dbReference>
<dbReference type="Gene3D" id="1.10.3720.10">
    <property type="entry name" value="MetI-like"/>
    <property type="match status" value="1"/>
</dbReference>
<proteinExistence type="inferred from homology"/>
<dbReference type="Proteomes" id="UP000000263">
    <property type="component" value="Chromosome"/>
</dbReference>
<feature type="transmembrane region" description="Helical" evidence="7">
    <location>
        <begin position="202"/>
        <end position="224"/>
    </location>
</feature>
<dbReference type="InterPro" id="IPR035906">
    <property type="entry name" value="MetI-like_sf"/>
</dbReference>
<dbReference type="GO" id="GO:0055085">
    <property type="term" value="P:transmembrane transport"/>
    <property type="evidence" value="ECO:0007669"/>
    <property type="project" value="InterPro"/>
</dbReference>
<dbReference type="HOGENOM" id="CLU_016047_1_1_0"/>
<dbReference type="RefSeq" id="WP_012120396.1">
    <property type="nucleotide sequence ID" value="NC_009767.1"/>
</dbReference>